<dbReference type="Gene3D" id="3.40.50.300">
    <property type="entry name" value="P-loop containing nucleotide triphosphate hydrolases"/>
    <property type="match status" value="1"/>
</dbReference>
<dbReference type="PANTHER" id="PTHR37937">
    <property type="entry name" value="CONJUGATIVE TRANSFER: DNA TRANSPORT"/>
    <property type="match status" value="1"/>
</dbReference>
<gene>
    <name evidence="9" type="ORF">EG028_02150</name>
</gene>
<feature type="transmembrane region" description="Helical" evidence="7">
    <location>
        <begin position="21"/>
        <end position="42"/>
    </location>
</feature>
<evidence type="ECO:0000256" key="5">
    <source>
        <dbReference type="ARBA" id="ARBA00022989"/>
    </source>
</evidence>
<comment type="subcellular location">
    <subcellularLocation>
        <location evidence="1">Cell membrane</location>
        <topology evidence="1">Multi-pass membrane protein</topology>
    </subcellularLocation>
</comment>
<dbReference type="InterPro" id="IPR027417">
    <property type="entry name" value="P-loop_NTPase"/>
</dbReference>
<dbReference type="Proteomes" id="UP000279089">
    <property type="component" value="Unassembled WGS sequence"/>
</dbReference>
<dbReference type="OrthoDB" id="102453at2"/>
<evidence type="ECO:0000256" key="3">
    <source>
        <dbReference type="ARBA" id="ARBA00022475"/>
    </source>
</evidence>
<dbReference type="RefSeq" id="WP_120514391.1">
    <property type="nucleotide sequence ID" value="NZ_QXZY01000001.1"/>
</dbReference>
<dbReference type="InterPro" id="IPR025988">
    <property type="entry name" value="YWFCY_dom"/>
</dbReference>
<comment type="similarity">
    <text evidence="2">Belongs to the VirD4/TraG family.</text>
</comment>
<sequence length="659" mass="74526">MGPDIDPALRAITDFVRKASVVLLVLHYYIFCYAAFQGWGLAHPMVARFLSHFAQAAFIGDVHFSKLFIWVVLAVSMIGTRGKKDEKIRLQVVITMVIAGTAIYFASILFFYVSLPPAVLTVYYIAFSGVGFLMMLAGGSQLSRYIKLRMRKDIFNLENETFPQMEQAIRDRFVINLPGKYRFGGKVRDMFINIYGLRGTLICGSPGAGKTAYIVKSLLYQSTANAQTLFVYDFKYDDLTRVAYNAFLKNRHCYERIPRFCVINFDRLNESHRCNPLDPTMMDDITDAAEASRSILFGLNKSFVAKAGDFFVESAINFVTAVIWFLRQYQDGRYCTLPHVLELLQADYEMLFPVLGSVEAGELDAYLSPYINAYTNRAMEQLEGQIASAKIGLARLSSPQLYYVMSGNDFSLDINNPEDPKILCIGNNPVKLQTYGAVISLYTSRMLKLVNRQKMEPCTVVFEEYPTIFQPLDTTIATCRQNKVSIFVIVQSIEQLRKDYTKEQADVVINICGNIIAGQGTGDTARTVSERIGKIVQERESVSINRTDTSMSRNTNLEFAVPASRISNLSAGEFAGVVTDMPSQPVPLKAFHCQIQNDWEAIKREEDAYEPLPQIRNVTQQDVMDNYIRIKNEVAMIVQETMERIKSDPELAYLLFTKK</sequence>
<organism evidence="9 10">
    <name type="scientific">Chitinophaga barathri</name>
    <dbReference type="NCBI Taxonomy" id="1647451"/>
    <lineage>
        <taxon>Bacteria</taxon>
        <taxon>Pseudomonadati</taxon>
        <taxon>Bacteroidota</taxon>
        <taxon>Chitinophagia</taxon>
        <taxon>Chitinophagales</taxon>
        <taxon>Chitinophagaceae</taxon>
        <taxon>Chitinophaga</taxon>
    </lineage>
</organism>
<dbReference type="AlphaFoldDB" id="A0A3N4MHN7"/>
<accession>A0A3N4MHN7</accession>
<name>A0A3N4MHN7_9BACT</name>
<keyword evidence="10" id="KW-1185">Reference proteome</keyword>
<evidence type="ECO:0000313" key="10">
    <source>
        <dbReference type="Proteomes" id="UP000279089"/>
    </source>
</evidence>
<dbReference type="EMBL" id="RMBX01000001">
    <property type="protein sequence ID" value="RPD43118.1"/>
    <property type="molecule type" value="Genomic_DNA"/>
</dbReference>
<evidence type="ECO:0000256" key="2">
    <source>
        <dbReference type="ARBA" id="ARBA00008806"/>
    </source>
</evidence>
<dbReference type="InterPro" id="IPR003688">
    <property type="entry name" value="TraG/VirD4"/>
</dbReference>
<dbReference type="PANTHER" id="PTHR37937:SF1">
    <property type="entry name" value="CONJUGATIVE TRANSFER: DNA TRANSPORT"/>
    <property type="match status" value="1"/>
</dbReference>
<feature type="transmembrane region" description="Helical" evidence="7">
    <location>
        <begin position="121"/>
        <end position="142"/>
    </location>
</feature>
<dbReference type="NCBIfam" id="NF041326">
    <property type="entry name" value="Bacteroid_MobC"/>
    <property type="match status" value="1"/>
</dbReference>
<evidence type="ECO:0000313" key="9">
    <source>
        <dbReference type="EMBL" id="RPD43118.1"/>
    </source>
</evidence>
<keyword evidence="5 7" id="KW-1133">Transmembrane helix</keyword>
<evidence type="ECO:0000256" key="6">
    <source>
        <dbReference type="ARBA" id="ARBA00023136"/>
    </source>
</evidence>
<evidence type="ECO:0000256" key="7">
    <source>
        <dbReference type="SAM" id="Phobius"/>
    </source>
</evidence>
<evidence type="ECO:0000259" key="8">
    <source>
        <dbReference type="Pfam" id="PF14293"/>
    </source>
</evidence>
<comment type="caution">
    <text evidence="9">The sequence shown here is derived from an EMBL/GenBank/DDBJ whole genome shotgun (WGS) entry which is preliminary data.</text>
</comment>
<reference evidence="10" key="1">
    <citation type="submission" date="2018-11" db="EMBL/GenBank/DDBJ databases">
        <title>Chitinophaga lutea sp.nov., isolate from arsenic contaminated soil.</title>
        <authorList>
            <person name="Zong Y."/>
        </authorList>
    </citation>
    <scope>NUCLEOTIDE SEQUENCE [LARGE SCALE GENOMIC DNA]</scope>
    <source>
        <strain evidence="10">YLT18</strain>
    </source>
</reference>
<dbReference type="Pfam" id="PF14293">
    <property type="entry name" value="YWFCY"/>
    <property type="match status" value="1"/>
</dbReference>
<dbReference type="InterPro" id="IPR051539">
    <property type="entry name" value="T4SS-coupling_protein"/>
</dbReference>
<dbReference type="SUPFAM" id="SSF52540">
    <property type="entry name" value="P-loop containing nucleoside triphosphate hydrolases"/>
    <property type="match status" value="1"/>
</dbReference>
<dbReference type="Pfam" id="PF02534">
    <property type="entry name" value="T4SS-DNA_transf"/>
    <property type="match status" value="1"/>
</dbReference>
<dbReference type="GO" id="GO:0005886">
    <property type="term" value="C:plasma membrane"/>
    <property type="evidence" value="ECO:0007669"/>
    <property type="project" value="UniProtKB-SubCell"/>
</dbReference>
<protein>
    <submittedName>
        <fullName evidence="9">Conjugal transfer protein TraG</fullName>
    </submittedName>
</protein>
<keyword evidence="6 7" id="KW-0472">Membrane</keyword>
<keyword evidence="4 7" id="KW-0812">Transmembrane</keyword>
<feature type="domain" description="YWFCY" evidence="8">
    <location>
        <begin position="8"/>
        <end position="147"/>
    </location>
</feature>
<proteinExistence type="inferred from homology"/>
<dbReference type="CDD" id="cd01127">
    <property type="entry name" value="TrwB_TraG_TraD_VirD4"/>
    <property type="match status" value="1"/>
</dbReference>
<keyword evidence="3" id="KW-1003">Cell membrane</keyword>
<feature type="transmembrane region" description="Helical" evidence="7">
    <location>
        <begin position="92"/>
        <end position="115"/>
    </location>
</feature>
<feature type="transmembrane region" description="Helical" evidence="7">
    <location>
        <begin position="62"/>
        <end position="80"/>
    </location>
</feature>
<evidence type="ECO:0000256" key="4">
    <source>
        <dbReference type="ARBA" id="ARBA00022692"/>
    </source>
</evidence>
<evidence type="ECO:0000256" key="1">
    <source>
        <dbReference type="ARBA" id="ARBA00004651"/>
    </source>
</evidence>